<feature type="region of interest" description="Disordered" evidence="1">
    <location>
        <begin position="78"/>
        <end position="97"/>
    </location>
</feature>
<comment type="caution">
    <text evidence="2">The sequence shown here is derived from an EMBL/GenBank/DDBJ whole genome shotgun (WGS) entry which is preliminary data.</text>
</comment>
<dbReference type="AlphaFoldDB" id="A0A4R3KRA5"/>
<name>A0A4R3KRA5_9SPHI</name>
<dbReference type="OrthoDB" id="956632at2"/>
<keyword evidence="3" id="KW-1185">Reference proteome</keyword>
<evidence type="ECO:0000313" key="2">
    <source>
        <dbReference type="EMBL" id="TCS86805.1"/>
    </source>
</evidence>
<dbReference type="Proteomes" id="UP000295807">
    <property type="component" value="Unassembled WGS sequence"/>
</dbReference>
<sequence length="152" mass="16727">MRNLAIHTTLCGFFLLLLTGQTTPGCQSQQGIEGKIVFESGNQMPGPGVQREPAKGVKRELLIYPLLKATELEAEGNGFYSEPAQPPVKTVTSNDDGSFRVQLPPGNYSLLVREKEKLYANLSDGAGHIHPVEVKPNEMLQIEFKITYAAHY</sequence>
<evidence type="ECO:0000256" key="1">
    <source>
        <dbReference type="SAM" id="MobiDB-lite"/>
    </source>
</evidence>
<protein>
    <recommendedName>
        <fullName evidence="4">Carboxypeptidase family protein</fullName>
    </recommendedName>
</protein>
<dbReference type="RefSeq" id="WP_132129369.1">
    <property type="nucleotide sequence ID" value="NZ_CP042432.1"/>
</dbReference>
<proteinExistence type="predicted"/>
<dbReference type="EMBL" id="SMAD01000006">
    <property type="protein sequence ID" value="TCS86805.1"/>
    <property type="molecule type" value="Genomic_DNA"/>
</dbReference>
<dbReference type="InterPro" id="IPR008969">
    <property type="entry name" value="CarboxyPept-like_regulatory"/>
</dbReference>
<evidence type="ECO:0000313" key="3">
    <source>
        <dbReference type="Proteomes" id="UP000295807"/>
    </source>
</evidence>
<dbReference type="SUPFAM" id="SSF49464">
    <property type="entry name" value="Carboxypeptidase regulatory domain-like"/>
    <property type="match status" value="1"/>
</dbReference>
<gene>
    <name evidence="2" type="ORF">EDD80_106116</name>
</gene>
<evidence type="ECO:0008006" key="4">
    <source>
        <dbReference type="Google" id="ProtNLM"/>
    </source>
</evidence>
<reference evidence="2 3" key="1">
    <citation type="submission" date="2019-03" db="EMBL/GenBank/DDBJ databases">
        <title>Genomic Encyclopedia of Type Strains, Phase IV (KMG-IV): sequencing the most valuable type-strain genomes for metagenomic binning, comparative biology and taxonomic classification.</title>
        <authorList>
            <person name="Goeker M."/>
        </authorList>
    </citation>
    <scope>NUCLEOTIDE SEQUENCE [LARGE SCALE GENOMIC DNA]</scope>
    <source>
        <strain evidence="2 3">DSM 21100</strain>
    </source>
</reference>
<accession>A0A4R3KRA5</accession>
<organism evidence="2 3">
    <name type="scientific">Anseongella ginsenosidimutans</name>
    <dbReference type="NCBI Taxonomy" id="496056"/>
    <lineage>
        <taxon>Bacteria</taxon>
        <taxon>Pseudomonadati</taxon>
        <taxon>Bacteroidota</taxon>
        <taxon>Sphingobacteriia</taxon>
        <taxon>Sphingobacteriales</taxon>
        <taxon>Sphingobacteriaceae</taxon>
        <taxon>Anseongella</taxon>
    </lineage>
</organism>